<dbReference type="AlphaFoldDB" id="A0A2D4NGW2"/>
<dbReference type="GO" id="GO:0042018">
    <property type="term" value="F:interleukin-22 receptor activity"/>
    <property type="evidence" value="ECO:0007669"/>
    <property type="project" value="TreeGrafter"/>
</dbReference>
<reference evidence="3" key="1">
    <citation type="submission" date="2017-07" db="EMBL/GenBank/DDBJ databases">
        <authorList>
            <person name="Mikheyev A."/>
            <person name="Grau M."/>
        </authorList>
    </citation>
    <scope>NUCLEOTIDE SEQUENCE</scope>
    <source>
        <tissue evidence="3">Venom_gland</tissue>
    </source>
</reference>
<evidence type="ECO:0000313" key="3">
    <source>
        <dbReference type="EMBL" id="LAB44895.1"/>
    </source>
</evidence>
<dbReference type="InterPro" id="IPR050650">
    <property type="entry name" value="Type-II_Cytokine-TF_Rcpt"/>
</dbReference>
<feature type="domain" description="Interferon/interleukin receptor" evidence="2">
    <location>
        <begin position="199"/>
        <end position="290"/>
    </location>
</feature>
<dbReference type="Pfam" id="PF09294">
    <property type="entry name" value="Interfer-bind"/>
    <property type="match status" value="1"/>
</dbReference>
<dbReference type="GO" id="GO:0005886">
    <property type="term" value="C:plasma membrane"/>
    <property type="evidence" value="ECO:0007669"/>
    <property type="project" value="TreeGrafter"/>
</dbReference>
<dbReference type="PANTHER" id="PTHR20859:SF84">
    <property type="entry name" value="INTERFERON ALPHA_BETA RECEPTOR 2"/>
    <property type="match status" value="1"/>
</dbReference>
<dbReference type="PANTHER" id="PTHR20859">
    <property type="entry name" value="INTERFERON/INTERLEUKIN RECEPTOR"/>
    <property type="match status" value="1"/>
</dbReference>
<dbReference type="InterPro" id="IPR036116">
    <property type="entry name" value="FN3_sf"/>
</dbReference>
<dbReference type="Gene3D" id="2.60.40.10">
    <property type="entry name" value="Immunoglobulins"/>
    <property type="match status" value="2"/>
</dbReference>
<keyword evidence="1" id="KW-1133">Transmembrane helix</keyword>
<name>A0A2D4NGW2_9SAUR</name>
<feature type="transmembrane region" description="Helical" evidence="1">
    <location>
        <begin position="299"/>
        <end position="321"/>
    </location>
</feature>
<dbReference type="SUPFAM" id="SSF49265">
    <property type="entry name" value="Fibronectin type III"/>
    <property type="match status" value="1"/>
</dbReference>
<keyword evidence="1" id="KW-0472">Membrane</keyword>
<organism evidence="3">
    <name type="scientific">Micrurus spixii</name>
    <name type="common">Amazon coral snake</name>
    <dbReference type="NCBI Taxonomy" id="129469"/>
    <lineage>
        <taxon>Eukaryota</taxon>
        <taxon>Metazoa</taxon>
        <taxon>Chordata</taxon>
        <taxon>Craniata</taxon>
        <taxon>Vertebrata</taxon>
        <taxon>Euteleostomi</taxon>
        <taxon>Lepidosauria</taxon>
        <taxon>Squamata</taxon>
        <taxon>Bifurcata</taxon>
        <taxon>Unidentata</taxon>
        <taxon>Episquamata</taxon>
        <taxon>Toxicofera</taxon>
        <taxon>Serpentes</taxon>
        <taxon>Colubroidea</taxon>
        <taxon>Elapidae</taxon>
        <taxon>Elapinae</taxon>
        <taxon>Micrurus</taxon>
    </lineage>
</organism>
<dbReference type="InterPro" id="IPR015373">
    <property type="entry name" value="Interferon/interleukin_rcp_dom"/>
</dbReference>
<accession>A0A2D4NGW2</accession>
<proteinExistence type="predicted"/>
<dbReference type="InterPro" id="IPR013783">
    <property type="entry name" value="Ig-like_fold"/>
</dbReference>
<keyword evidence="1" id="KW-0812">Transmembrane</keyword>
<sequence>MAFSMKPLNVCKLVYISAITLTFSNFIETSKSALLLTMKQEDFEYILLWKPGNSSRMPACYTVMYMMIRNIGCNLHTIGTKLKSAVKGQEQVNSYNSRSQESQDSNHNVLGPGELATCPAFSETDAQRTPMNQDLSGKKSTFKAVKECTNITRPFCNLTNEFADFCLGSAYIIVQQDTSNEINHSDILQFSPYTQRCFRPPQFNISVCQNCVNVTVKLSPLLLKIYQKLDYKITVKTDGFKENRIDNTTEQDSFFTILEDLHPNKNYCIAVEVSTGFNHQCTSTIPQCIMLDSNNKKDYIKLSVLAPLILLGVVVFLVLLYKAGFIRTKRRTTPSILNIKSNLAYSVSESALEKICDVQVQESEVQQHSDDENSESDAESNFDTKCDIFNQITPFSEVDITQKIFTGCSATTNEVIRTLAEKNQNDIDKGSPITPLYPSEVNSGHVGESERTDCLNVNLNTVKLGISDKKLDFSTFDHEDILDLNISDAFEPNHITEMPDSQSFDVQSPLCSWENLSVSGESESSYSETECTSGYMRR</sequence>
<reference evidence="3" key="2">
    <citation type="submission" date="2017-11" db="EMBL/GenBank/DDBJ databases">
        <title>Coralsnake Venomics: Analyses of Venom Gland Transcriptomes and Proteomes of Six Brazilian Taxa.</title>
        <authorList>
            <person name="Aird S.D."/>
            <person name="Jorge da Silva N."/>
            <person name="Qiu L."/>
            <person name="Villar-Briones A."/>
            <person name="Aparecida-Saddi V."/>
            <person name="Campos-Telles M.P."/>
            <person name="Grau M."/>
            <person name="Mikheyev A.S."/>
        </authorList>
    </citation>
    <scope>NUCLEOTIDE SEQUENCE</scope>
    <source>
        <tissue evidence="3">Venom_gland</tissue>
    </source>
</reference>
<evidence type="ECO:0000256" key="1">
    <source>
        <dbReference type="SAM" id="Phobius"/>
    </source>
</evidence>
<evidence type="ECO:0000259" key="2">
    <source>
        <dbReference type="Pfam" id="PF09294"/>
    </source>
</evidence>
<dbReference type="EMBL" id="IACM01172359">
    <property type="protein sequence ID" value="LAB44895.1"/>
    <property type="molecule type" value="Transcribed_RNA"/>
</dbReference>
<protein>
    <recommendedName>
        <fullName evidence="2">Interferon/interleukin receptor domain-containing protein</fullName>
    </recommendedName>
</protein>